<sequence>MPMRPGKGRSLSALMLAAALVPAPASAQQQVAAPVAAGPATTQPAPPPGQDSGLVGEIIVTPSFLPTPEEVKAYHDAEYGRLKGIYAPDPPVVSRADVLSRPKDLNTGTVAGPKSINCANVGECRSAYSGDK</sequence>
<dbReference type="Proteomes" id="UP000539175">
    <property type="component" value="Unassembled WGS sequence"/>
</dbReference>
<keyword evidence="4" id="KW-1185">Reference proteome</keyword>
<feature type="region of interest" description="Disordered" evidence="1">
    <location>
        <begin position="28"/>
        <end position="55"/>
    </location>
</feature>
<accession>A0A7X0AXQ8</accession>
<feature type="signal peptide" evidence="2">
    <location>
        <begin position="1"/>
        <end position="27"/>
    </location>
</feature>
<protein>
    <submittedName>
        <fullName evidence="3">Uncharacterized protein</fullName>
    </submittedName>
</protein>
<dbReference type="AlphaFoldDB" id="A0A7X0AXQ8"/>
<comment type="caution">
    <text evidence="3">The sequence shown here is derived from an EMBL/GenBank/DDBJ whole genome shotgun (WGS) entry which is preliminary data.</text>
</comment>
<feature type="chain" id="PRO_5031330487" evidence="2">
    <location>
        <begin position="28"/>
        <end position="132"/>
    </location>
</feature>
<proteinExistence type="predicted"/>
<gene>
    <name evidence="3" type="ORF">FHS74_002553</name>
</gene>
<dbReference type="RefSeq" id="WP_184800917.1">
    <property type="nucleotide sequence ID" value="NZ_JACIIZ010000006.1"/>
</dbReference>
<name>A0A7X0AXQ8_9PROT</name>
<reference evidence="3 4" key="1">
    <citation type="submission" date="2020-08" db="EMBL/GenBank/DDBJ databases">
        <title>Genomic Encyclopedia of Type Strains, Phase IV (KMG-IV): sequencing the most valuable type-strain genomes for metagenomic binning, comparative biology and taxonomic classification.</title>
        <authorList>
            <person name="Goeker M."/>
        </authorList>
    </citation>
    <scope>NUCLEOTIDE SEQUENCE [LARGE SCALE GENOMIC DNA]</scope>
    <source>
        <strain evidence="3 4">DSM 22198</strain>
    </source>
</reference>
<organism evidence="3 4">
    <name type="scientific">Nitrospirillum iridis</name>
    <dbReference type="NCBI Taxonomy" id="765888"/>
    <lineage>
        <taxon>Bacteria</taxon>
        <taxon>Pseudomonadati</taxon>
        <taxon>Pseudomonadota</taxon>
        <taxon>Alphaproteobacteria</taxon>
        <taxon>Rhodospirillales</taxon>
        <taxon>Azospirillaceae</taxon>
        <taxon>Nitrospirillum</taxon>
    </lineage>
</organism>
<evidence type="ECO:0000256" key="1">
    <source>
        <dbReference type="SAM" id="MobiDB-lite"/>
    </source>
</evidence>
<evidence type="ECO:0000313" key="3">
    <source>
        <dbReference type="EMBL" id="MBB6251993.1"/>
    </source>
</evidence>
<dbReference type="EMBL" id="JACIIZ010000006">
    <property type="protein sequence ID" value="MBB6251993.1"/>
    <property type="molecule type" value="Genomic_DNA"/>
</dbReference>
<evidence type="ECO:0000313" key="4">
    <source>
        <dbReference type="Proteomes" id="UP000539175"/>
    </source>
</evidence>
<feature type="compositionally biased region" description="Low complexity" evidence="1">
    <location>
        <begin position="28"/>
        <end position="43"/>
    </location>
</feature>
<evidence type="ECO:0000256" key="2">
    <source>
        <dbReference type="SAM" id="SignalP"/>
    </source>
</evidence>
<keyword evidence="2" id="KW-0732">Signal</keyword>